<dbReference type="SUPFAM" id="SSF47413">
    <property type="entry name" value="lambda repressor-like DNA-binding domains"/>
    <property type="match status" value="1"/>
</dbReference>
<organism evidence="1 2">
    <name type="scientific">Bifidobacterium asteroides</name>
    <dbReference type="NCBI Taxonomy" id="1684"/>
    <lineage>
        <taxon>Bacteria</taxon>
        <taxon>Bacillati</taxon>
        <taxon>Actinomycetota</taxon>
        <taxon>Actinomycetes</taxon>
        <taxon>Bifidobacteriales</taxon>
        <taxon>Bifidobacteriaceae</taxon>
        <taxon>Bifidobacterium</taxon>
    </lineage>
</organism>
<dbReference type="RefSeq" id="WP_154312508.1">
    <property type="nucleotide sequence ID" value="NZ_WKKW01000001.1"/>
</dbReference>
<gene>
    <name evidence="1" type="ORF">GKC41_00745</name>
</gene>
<evidence type="ECO:0000313" key="2">
    <source>
        <dbReference type="Proteomes" id="UP000436357"/>
    </source>
</evidence>
<dbReference type="InterPro" id="IPR010982">
    <property type="entry name" value="Lambda_DNA-bd_dom_sf"/>
</dbReference>
<protein>
    <recommendedName>
        <fullName evidence="3">XRE family transcriptional regulator</fullName>
    </recommendedName>
</protein>
<dbReference type="InterPro" id="IPR001387">
    <property type="entry name" value="Cro/C1-type_HTH"/>
</dbReference>
<accession>A0A6N7TVS7</accession>
<dbReference type="CDD" id="cd00093">
    <property type="entry name" value="HTH_XRE"/>
    <property type="match status" value="1"/>
</dbReference>
<dbReference type="GO" id="GO:0003677">
    <property type="term" value="F:DNA binding"/>
    <property type="evidence" value="ECO:0007669"/>
    <property type="project" value="InterPro"/>
</dbReference>
<sequence length="82" mass="9220">MDIGKYANLLASTIKDAIEQSGKSMGEVAQCAGIPWSTFFRRLNQSDRYPFTVSDVVAISEVLDIDFLQLMKEAERRYKLAA</sequence>
<dbReference type="AlphaFoldDB" id="A0A6N7TVS7"/>
<dbReference type="EMBL" id="WKKW01000001">
    <property type="protein sequence ID" value="MSD90203.1"/>
    <property type="molecule type" value="Genomic_DNA"/>
</dbReference>
<dbReference type="Proteomes" id="UP000436357">
    <property type="component" value="Unassembled WGS sequence"/>
</dbReference>
<evidence type="ECO:0000313" key="1">
    <source>
        <dbReference type="EMBL" id="MSD90203.1"/>
    </source>
</evidence>
<evidence type="ECO:0008006" key="3">
    <source>
        <dbReference type="Google" id="ProtNLM"/>
    </source>
</evidence>
<reference evidence="1 2" key="1">
    <citation type="submission" date="2019-11" db="EMBL/GenBank/DDBJ databases">
        <title>Draft Genome Sequence of Plant Growth-Promoting Rhizosphere-Associated Bacteria.</title>
        <authorList>
            <person name="Vasilyev I.Y."/>
            <person name="Radchenko V."/>
            <person name="Ilnitskaya E.V."/>
        </authorList>
    </citation>
    <scope>NUCLEOTIDE SEQUENCE [LARGE SCALE GENOMIC DNA]</scope>
    <source>
        <strain evidence="1 2">VRA_9sq_n</strain>
    </source>
</reference>
<dbReference type="OrthoDB" id="5121557at2"/>
<comment type="caution">
    <text evidence="1">The sequence shown here is derived from an EMBL/GenBank/DDBJ whole genome shotgun (WGS) entry which is preliminary data.</text>
</comment>
<proteinExistence type="predicted"/>
<name>A0A6N7TVS7_9BIFI</name>